<dbReference type="HOGENOM" id="CLU_113386_0_0_1"/>
<dbReference type="EMBL" id="KN831946">
    <property type="protein sequence ID" value="KIO13108.1"/>
    <property type="molecule type" value="Genomic_DNA"/>
</dbReference>
<evidence type="ECO:0000313" key="2">
    <source>
        <dbReference type="EMBL" id="KIO13108.1"/>
    </source>
</evidence>
<gene>
    <name evidence="2" type="ORF">M404DRAFT_992690</name>
</gene>
<dbReference type="OrthoDB" id="3242721at2759"/>
<proteinExistence type="predicted"/>
<reference evidence="2 3" key="1">
    <citation type="submission" date="2014-04" db="EMBL/GenBank/DDBJ databases">
        <authorList>
            <consortium name="DOE Joint Genome Institute"/>
            <person name="Kuo A."/>
            <person name="Kohler A."/>
            <person name="Costa M.D."/>
            <person name="Nagy L.G."/>
            <person name="Floudas D."/>
            <person name="Copeland A."/>
            <person name="Barry K.W."/>
            <person name="Cichocki N."/>
            <person name="Veneault-Fourrey C."/>
            <person name="LaButti K."/>
            <person name="Lindquist E.A."/>
            <person name="Lipzen A."/>
            <person name="Lundell T."/>
            <person name="Morin E."/>
            <person name="Murat C."/>
            <person name="Sun H."/>
            <person name="Tunlid A."/>
            <person name="Henrissat B."/>
            <person name="Grigoriev I.V."/>
            <person name="Hibbett D.S."/>
            <person name="Martin F."/>
            <person name="Nordberg H.P."/>
            <person name="Cantor M.N."/>
            <person name="Hua S.X."/>
        </authorList>
    </citation>
    <scope>NUCLEOTIDE SEQUENCE [LARGE SCALE GENOMIC DNA]</scope>
    <source>
        <strain evidence="2 3">Marx 270</strain>
    </source>
</reference>
<feature type="region of interest" description="Disordered" evidence="1">
    <location>
        <begin position="48"/>
        <end position="81"/>
    </location>
</feature>
<evidence type="ECO:0000256" key="1">
    <source>
        <dbReference type="SAM" id="MobiDB-lite"/>
    </source>
</evidence>
<accession>A0A0C3JVE2</accession>
<name>A0A0C3JVE2_PISTI</name>
<dbReference type="Proteomes" id="UP000054217">
    <property type="component" value="Unassembled WGS sequence"/>
</dbReference>
<keyword evidence="3" id="KW-1185">Reference proteome</keyword>
<organism evidence="2 3">
    <name type="scientific">Pisolithus tinctorius Marx 270</name>
    <dbReference type="NCBI Taxonomy" id="870435"/>
    <lineage>
        <taxon>Eukaryota</taxon>
        <taxon>Fungi</taxon>
        <taxon>Dikarya</taxon>
        <taxon>Basidiomycota</taxon>
        <taxon>Agaricomycotina</taxon>
        <taxon>Agaricomycetes</taxon>
        <taxon>Agaricomycetidae</taxon>
        <taxon>Boletales</taxon>
        <taxon>Sclerodermatineae</taxon>
        <taxon>Pisolithaceae</taxon>
        <taxon>Pisolithus</taxon>
    </lineage>
</organism>
<dbReference type="AlphaFoldDB" id="A0A0C3JVE2"/>
<protein>
    <submittedName>
        <fullName evidence="2">Uncharacterized protein</fullName>
    </submittedName>
</protein>
<sequence length="236" mass="25989">MSISVNDNPVLVAPRPVRVASVYPHFPRSAHFRLSSAANDSERLVIPEDDANGEERKLPSRVHSSASVDKESCSPRASPLSSLPSEALEEFLSILRPAMFSSTSPILRSRRNAAMSLPIGLQYRSRTKLDLTPSKAEYQYPNPTDGSDVENDTVTCSPESFGENFTTNWDSYASEVTSRWHAQVLASPISRMHTRNPFPRYASQEVRPSPSIPSTPVSPAAVPLPVPSPDELREVF</sequence>
<evidence type="ECO:0000313" key="3">
    <source>
        <dbReference type="Proteomes" id="UP000054217"/>
    </source>
</evidence>
<dbReference type="InParanoid" id="A0A0C3JVE2"/>
<feature type="region of interest" description="Disordered" evidence="1">
    <location>
        <begin position="193"/>
        <end position="236"/>
    </location>
</feature>
<feature type="compositionally biased region" description="Low complexity" evidence="1">
    <location>
        <begin position="208"/>
        <end position="221"/>
    </location>
</feature>
<reference evidence="3" key="2">
    <citation type="submission" date="2015-01" db="EMBL/GenBank/DDBJ databases">
        <title>Evolutionary Origins and Diversification of the Mycorrhizal Mutualists.</title>
        <authorList>
            <consortium name="DOE Joint Genome Institute"/>
            <consortium name="Mycorrhizal Genomics Consortium"/>
            <person name="Kohler A."/>
            <person name="Kuo A."/>
            <person name="Nagy L.G."/>
            <person name="Floudas D."/>
            <person name="Copeland A."/>
            <person name="Barry K.W."/>
            <person name="Cichocki N."/>
            <person name="Veneault-Fourrey C."/>
            <person name="LaButti K."/>
            <person name="Lindquist E.A."/>
            <person name="Lipzen A."/>
            <person name="Lundell T."/>
            <person name="Morin E."/>
            <person name="Murat C."/>
            <person name="Riley R."/>
            <person name="Ohm R."/>
            <person name="Sun H."/>
            <person name="Tunlid A."/>
            <person name="Henrissat B."/>
            <person name="Grigoriev I.V."/>
            <person name="Hibbett D.S."/>
            <person name="Martin F."/>
        </authorList>
    </citation>
    <scope>NUCLEOTIDE SEQUENCE [LARGE SCALE GENOMIC DNA]</scope>
    <source>
        <strain evidence="3">Marx 270</strain>
    </source>
</reference>